<feature type="domain" description="DUF6533" evidence="2">
    <location>
        <begin position="1"/>
        <end position="41"/>
    </location>
</feature>
<keyword evidence="1" id="KW-0812">Transmembrane</keyword>
<evidence type="ECO:0000313" key="4">
    <source>
        <dbReference type="Proteomes" id="UP000053593"/>
    </source>
</evidence>
<dbReference type="InterPro" id="IPR045340">
    <property type="entry name" value="DUF6533"/>
</dbReference>
<dbReference type="EMBL" id="KN834792">
    <property type="protein sequence ID" value="KIK57205.1"/>
    <property type="molecule type" value="Genomic_DNA"/>
</dbReference>
<evidence type="ECO:0000256" key="1">
    <source>
        <dbReference type="SAM" id="Phobius"/>
    </source>
</evidence>
<dbReference type="Pfam" id="PF20151">
    <property type="entry name" value="DUF6533"/>
    <property type="match status" value="1"/>
</dbReference>
<organism evidence="3 4">
    <name type="scientific">Collybiopsis luxurians FD-317 M1</name>
    <dbReference type="NCBI Taxonomy" id="944289"/>
    <lineage>
        <taxon>Eukaryota</taxon>
        <taxon>Fungi</taxon>
        <taxon>Dikarya</taxon>
        <taxon>Basidiomycota</taxon>
        <taxon>Agaricomycotina</taxon>
        <taxon>Agaricomycetes</taxon>
        <taxon>Agaricomycetidae</taxon>
        <taxon>Agaricales</taxon>
        <taxon>Marasmiineae</taxon>
        <taxon>Omphalotaceae</taxon>
        <taxon>Collybiopsis</taxon>
        <taxon>Collybiopsis luxurians</taxon>
    </lineage>
</organism>
<evidence type="ECO:0000313" key="3">
    <source>
        <dbReference type="EMBL" id="KIK57205.1"/>
    </source>
</evidence>
<feature type="transmembrane region" description="Helical" evidence="1">
    <location>
        <begin position="30"/>
        <end position="52"/>
    </location>
</feature>
<reference evidence="3 4" key="1">
    <citation type="submission" date="2014-04" db="EMBL/GenBank/DDBJ databases">
        <title>Evolutionary Origins and Diversification of the Mycorrhizal Mutualists.</title>
        <authorList>
            <consortium name="DOE Joint Genome Institute"/>
            <consortium name="Mycorrhizal Genomics Consortium"/>
            <person name="Kohler A."/>
            <person name="Kuo A."/>
            <person name="Nagy L.G."/>
            <person name="Floudas D."/>
            <person name="Copeland A."/>
            <person name="Barry K.W."/>
            <person name="Cichocki N."/>
            <person name="Veneault-Fourrey C."/>
            <person name="LaButti K."/>
            <person name="Lindquist E.A."/>
            <person name="Lipzen A."/>
            <person name="Lundell T."/>
            <person name="Morin E."/>
            <person name="Murat C."/>
            <person name="Riley R."/>
            <person name="Ohm R."/>
            <person name="Sun H."/>
            <person name="Tunlid A."/>
            <person name="Henrissat B."/>
            <person name="Grigoriev I.V."/>
            <person name="Hibbett D.S."/>
            <person name="Martin F."/>
        </authorList>
    </citation>
    <scope>NUCLEOTIDE SEQUENCE [LARGE SCALE GENOMIC DNA]</scope>
    <source>
        <strain evidence="3 4">FD-317 M1</strain>
    </source>
</reference>
<dbReference type="HOGENOM" id="CLU_3001991_0_0_1"/>
<keyword evidence="4" id="KW-1185">Reference proteome</keyword>
<feature type="non-terminal residue" evidence="3">
    <location>
        <position position="1"/>
    </location>
</feature>
<dbReference type="Proteomes" id="UP000053593">
    <property type="component" value="Unassembled WGS sequence"/>
</dbReference>
<accession>A0A0D0B1Y6</accession>
<gene>
    <name evidence="3" type="ORF">GYMLUDRAFT_173063</name>
</gene>
<name>A0A0D0B1Y6_9AGAR</name>
<proteinExistence type="predicted"/>
<dbReference type="AlphaFoldDB" id="A0A0D0B1Y6"/>
<evidence type="ECO:0000259" key="2">
    <source>
        <dbReference type="Pfam" id="PF20151"/>
    </source>
</evidence>
<protein>
    <recommendedName>
        <fullName evidence="2">DUF6533 domain-containing protein</fullName>
    </recommendedName>
</protein>
<sequence>AIVIYDYLLTFDLEVERFWKSQSTLGLASILFYINRYLPLFGLIPITLFFFWPESKL</sequence>
<dbReference type="OrthoDB" id="2745134at2759"/>
<keyword evidence="1" id="KW-0472">Membrane</keyword>
<keyword evidence="1" id="KW-1133">Transmembrane helix</keyword>